<dbReference type="PIRSF" id="PIRSF015582">
    <property type="entry name" value="Cit_lyase_B"/>
    <property type="match status" value="1"/>
</dbReference>
<dbReference type="PATRIC" id="fig|298794.3.peg.105"/>
<evidence type="ECO:0000256" key="2">
    <source>
        <dbReference type="ARBA" id="ARBA00005568"/>
    </source>
</evidence>
<evidence type="ECO:0000313" key="8">
    <source>
        <dbReference type="EMBL" id="KMO36383.1"/>
    </source>
</evidence>
<keyword evidence="9" id="KW-1185">Reference proteome</keyword>
<dbReference type="InterPro" id="IPR040442">
    <property type="entry name" value="Pyrv_kinase-like_dom_sf"/>
</dbReference>
<keyword evidence="4 6" id="KW-0460">Magnesium</keyword>
<evidence type="ECO:0000256" key="3">
    <source>
        <dbReference type="ARBA" id="ARBA00022723"/>
    </source>
</evidence>
<dbReference type="SUPFAM" id="SSF51621">
    <property type="entry name" value="Phosphoenolpyruvate/pyruvate domain"/>
    <property type="match status" value="1"/>
</dbReference>
<comment type="caution">
    <text evidence="8">The sequence shown here is derived from an EMBL/GenBank/DDBJ whole genome shotgun (WGS) entry which is preliminary data.</text>
</comment>
<dbReference type="AlphaFoldDB" id="A0A0J6SSN0"/>
<organism evidence="8 9">
    <name type="scientific">Methylobacterium variabile</name>
    <dbReference type="NCBI Taxonomy" id="298794"/>
    <lineage>
        <taxon>Bacteria</taxon>
        <taxon>Pseudomonadati</taxon>
        <taxon>Pseudomonadota</taxon>
        <taxon>Alphaproteobacteria</taxon>
        <taxon>Hyphomicrobiales</taxon>
        <taxon>Methylobacteriaceae</taxon>
        <taxon>Methylobacterium</taxon>
    </lineage>
</organism>
<sequence>MRLRSLLFAPADAPRKVEKAVASAADGVILDLEDSVAPAAKAAARAEAAAALRARPDHLIVRINPRGTPWYLDDLAALVPARPAAILLPKCTGPADLLTLSAQIDVLEAAGGLPAGSVAVLLLATETAASLRDMDYAGVSPRLRALCFGAEDLSADLGIAPRRGDGSLAAPVAAARGRLLIAAAAAGVAAVDTPFPDPRDPAGLRAETEAAAVDGFSGKLCIHPGQLEAVTAAFTPPPERVAWAREVVRLLEGGGAGVAVLDGRMIDIAHLKLARRVLAMAPDDGEPAARGARS</sequence>
<dbReference type="Proteomes" id="UP000035955">
    <property type="component" value="Unassembled WGS sequence"/>
</dbReference>
<feature type="binding site" evidence="6">
    <location>
        <position position="152"/>
    </location>
    <ligand>
        <name>Mg(2+)</name>
        <dbReference type="ChEBI" id="CHEBI:18420"/>
    </ligand>
</feature>
<dbReference type="GO" id="GO:0006107">
    <property type="term" value="P:oxaloacetate metabolic process"/>
    <property type="evidence" value="ECO:0007669"/>
    <property type="project" value="TreeGrafter"/>
</dbReference>
<dbReference type="PANTHER" id="PTHR32308:SF0">
    <property type="entry name" value="HPCH_HPAI ALDOLASE_CITRATE LYASE DOMAIN-CONTAINING PROTEIN"/>
    <property type="match status" value="1"/>
</dbReference>
<dbReference type="OrthoDB" id="9800547at2"/>
<dbReference type="GO" id="GO:0003824">
    <property type="term" value="F:catalytic activity"/>
    <property type="evidence" value="ECO:0007669"/>
    <property type="project" value="InterPro"/>
</dbReference>
<dbReference type="PANTHER" id="PTHR32308">
    <property type="entry name" value="LYASE BETA SUBUNIT, PUTATIVE (AFU_ORTHOLOGUE AFUA_4G13030)-RELATED"/>
    <property type="match status" value="1"/>
</dbReference>
<feature type="binding site" evidence="5">
    <location>
        <position position="62"/>
    </location>
    <ligand>
        <name>substrate</name>
    </ligand>
</feature>
<feature type="binding site" evidence="5">
    <location>
        <position position="126"/>
    </location>
    <ligand>
        <name>substrate</name>
    </ligand>
</feature>
<dbReference type="InterPro" id="IPR015813">
    <property type="entry name" value="Pyrv/PenolPyrv_kinase-like_dom"/>
</dbReference>
<evidence type="ECO:0000256" key="5">
    <source>
        <dbReference type="PIRSR" id="PIRSR015582-1"/>
    </source>
</evidence>
<name>A0A0J6SSN0_9HYPH</name>
<dbReference type="GO" id="GO:0000287">
    <property type="term" value="F:magnesium ion binding"/>
    <property type="evidence" value="ECO:0007669"/>
    <property type="project" value="TreeGrafter"/>
</dbReference>
<evidence type="ECO:0000256" key="4">
    <source>
        <dbReference type="ARBA" id="ARBA00022842"/>
    </source>
</evidence>
<protein>
    <submittedName>
        <fullName evidence="8">Aldolase</fullName>
    </submittedName>
</protein>
<evidence type="ECO:0000256" key="6">
    <source>
        <dbReference type="PIRSR" id="PIRSR015582-2"/>
    </source>
</evidence>
<feature type="binding site" evidence="6">
    <location>
        <position position="126"/>
    </location>
    <ligand>
        <name>Mg(2+)</name>
        <dbReference type="ChEBI" id="CHEBI:18420"/>
    </ligand>
</feature>
<dbReference type="Pfam" id="PF03328">
    <property type="entry name" value="HpcH_HpaI"/>
    <property type="match status" value="1"/>
</dbReference>
<evidence type="ECO:0000259" key="7">
    <source>
        <dbReference type="Pfam" id="PF03328"/>
    </source>
</evidence>
<gene>
    <name evidence="8" type="ORF">VQ02_15600</name>
</gene>
<dbReference type="Gene3D" id="3.20.20.60">
    <property type="entry name" value="Phosphoenolpyruvate-binding domains"/>
    <property type="match status" value="1"/>
</dbReference>
<dbReference type="EMBL" id="LABY01000101">
    <property type="protein sequence ID" value="KMO36383.1"/>
    <property type="molecule type" value="Genomic_DNA"/>
</dbReference>
<dbReference type="InterPro" id="IPR011206">
    <property type="entry name" value="Citrate_lyase_beta/mcl1/mcl2"/>
</dbReference>
<evidence type="ECO:0000256" key="1">
    <source>
        <dbReference type="ARBA" id="ARBA00001946"/>
    </source>
</evidence>
<proteinExistence type="inferred from homology"/>
<reference evidence="8 9" key="1">
    <citation type="submission" date="2015-03" db="EMBL/GenBank/DDBJ databases">
        <title>Genome sequencing of Methylobacterium variabile DSM 16961.</title>
        <authorList>
            <person name="Chaudhry V."/>
            <person name="Patil P.B."/>
        </authorList>
    </citation>
    <scope>NUCLEOTIDE SEQUENCE [LARGE SCALE GENOMIC DNA]</scope>
    <source>
        <strain evidence="8 9">DSM 16961</strain>
    </source>
</reference>
<keyword evidence="3 6" id="KW-0479">Metal-binding</keyword>
<feature type="domain" description="HpcH/HpaI aldolase/citrate lyase" evidence="7">
    <location>
        <begin position="4"/>
        <end position="224"/>
    </location>
</feature>
<dbReference type="InterPro" id="IPR005000">
    <property type="entry name" value="Aldolase/citrate-lyase_domain"/>
</dbReference>
<comment type="similarity">
    <text evidence="2">Belongs to the HpcH/HpaI aldolase family.</text>
</comment>
<accession>A0A0J6SSN0</accession>
<comment type="cofactor">
    <cofactor evidence="1">
        <name>Mg(2+)</name>
        <dbReference type="ChEBI" id="CHEBI:18420"/>
    </cofactor>
</comment>
<evidence type="ECO:0000313" key="9">
    <source>
        <dbReference type="Proteomes" id="UP000035955"/>
    </source>
</evidence>
<dbReference type="RefSeq" id="WP_048445113.1">
    <property type="nucleotide sequence ID" value="NZ_LABY01000101.1"/>
</dbReference>